<feature type="compositionally biased region" description="Polar residues" evidence="5">
    <location>
        <begin position="241"/>
        <end position="250"/>
    </location>
</feature>
<dbReference type="GO" id="GO:0008270">
    <property type="term" value="F:zinc ion binding"/>
    <property type="evidence" value="ECO:0007669"/>
    <property type="project" value="UniProtKB-KW"/>
</dbReference>
<dbReference type="Gene3D" id="6.10.140.2220">
    <property type="match status" value="1"/>
</dbReference>
<feature type="domain" description="MYND-type" evidence="6">
    <location>
        <begin position="1033"/>
        <end position="1074"/>
    </location>
</feature>
<feature type="region of interest" description="Disordered" evidence="5">
    <location>
        <begin position="305"/>
        <end position="351"/>
    </location>
</feature>
<dbReference type="AlphaFoldDB" id="A0A9N8DR05"/>
<keyword evidence="2 4" id="KW-0863">Zinc-finger</keyword>
<evidence type="ECO:0000313" key="8">
    <source>
        <dbReference type="Proteomes" id="UP001153069"/>
    </source>
</evidence>
<proteinExistence type="predicted"/>
<name>A0A9N8DR05_9STRA</name>
<protein>
    <recommendedName>
        <fullName evidence="6">MYND-type domain-containing protein</fullName>
    </recommendedName>
</protein>
<dbReference type="EMBL" id="CAICTM010000276">
    <property type="protein sequence ID" value="CAB9506730.1"/>
    <property type="molecule type" value="Genomic_DNA"/>
</dbReference>
<keyword evidence="3" id="KW-0862">Zinc</keyword>
<feature type="region of interest" description="Disordered" evidence="5">
    <location>
        <begin position="976"/>
        <end position="1025"/>
    </location>
</feature>
<feature type="region of interest" description="Disordered" evidence="5">
    <location>
        <begin position="229"/>
        <end position="279"/>
    </location>
</feature>
<reference evidence="7" key="1">
    <citation type="submission" date="2020-06" db="EMBL/GenBank/DDBJ databases">
        <authorList>
            <consortium name="Plant Systems Biology data submission"/>
        </authorList>
    </citation>
    <scope>NUCLEOTIDE SEQUENCE</scope>
    <source>
        <strain evidence="7">D6</strain>
    </source>
</reference>
<evidence type="ECO:0000256" key="3">
    <source>
        <dbReference type="ARBA" id="ARBA00022833"/>
    </source>
</evidence>
<evidence type="ECO:0000256" key="5">
    <source>
        <dbReference type="SAM" id="MobiDB-lite"/>
    </source>
</evidence>
<dbReference type="OrthoDB" id="432970at2759"/>
<sequence length="1091" mass="120958">MGKDLPKLVKEELDRRKRGDAKGPPNPLVVHALRQYFESGKGDPMICGGFMTLMREIGAVAQSKDHLVKHSEHNIWYLGAKGEEDTNEWWQDQLERHEAEVRLLRYGEFMEMQEIKGLSFDDTKWRFNPLDDKEDLVGEDTLKDPQDPHTPPPINENMDDTQQQQQTQNKTEEVDKKPAAKSSNPTSPNQVDDTAIGKKQQEGLSKNFIAAFVRYVDLVEEAQQQKTAKVASAPAGIASVNGRQQEQHASLKQPPEELQHHHHHHHNQANNSNNNHNNRIPITEDFIRTKCQQLQQQYKELNRPLGNNYVLDQEPQSAKKLSGKKNRRRQRQNKAKIGGGAGTIPAGKRKDHGDCIKEHIHTLVSLWDQQLLVRRPGTAPSSATCARIVSAMVEMLTTAAKVDPDVCRGLATASIAASNNNNKSSSNNNKHDTVALVELRERTLTFALEVDADVRPLWAANAWWRLYSDLTMFLADIIVTLTGDKENRNEYRTTAATPLTPDEKLASKLFETSVSPSLLKSIESPHAAERCAALKAMGRIVCGISVELAMGLVKPKKTWDMLEQACKGSASLNIIEANTTKNDPDKEGSPDNGSTMTTVAKYDTTTATTCNRVTQREAIMAPRSSAQGTALMIRLCGTGMIKEDSDGPPGMTIIPGPLARKMIQRGIVPFLMELSRSDNALISVEAVGGLAQVSCVKDCRTSLIQQPDVVAWLESIFVSPEGNKVSQGILLARHLLWDDEWFQPILSIQPPIEQTIVKWAAYCMKCIQERADEVREVSKKLADEFMARSLSKIKLSENDDQSVNDDPTFESDIQEMEARMKSQLPWNKLETDEGRTHVTNLALSRSVIFLSTLIRDKVTSERVLKANCLALGAACLDVPVDDTNSAAANIVGNYLATAGSVSPNVFPDPDHVVRAAISRLSRLVNRQDITPRSFIFVRLLNGLRKNTDWAPFFQSCADQDMEHKYVIEVFLPKIGDNIPSSTPPPKTPRRGSDGDNNHKGGAGGGGSGNKSNGRAPNSRARARVNRPTKLNKCSACGKIESQPGEFKKCSQCNVTYYCGRTCQTNDWKKHKKECPTLGAPKKIGKRALKKS</sequence>
<dbReference type="PROSITE" id="PS50865">
    <property type="entry name" value="ZF_MYND_2"/>
    <property type="match status" value="1"/>
</dbReference>
<evidence type="ECO:0000256" key="4">
    <source>
        <dbReference type="PROSITE-ProRule" id="PRU00134"/>
    </source>
</evidence>
<evidence type="ECO:0000256" key="2">
    <source>
        <dbReference type="ARBA" id="ARBA00022771"/>
    </source>
</evidence>
<feature type="region of interest" description="Disordered" evidence="5">
    <location>
        <begin position="135"/>
        <end position="193"/>
    </location>
</feature>
<dbReference type="PROSITE" id="PS01360">
    <property type="entry name" value="ZF_MYND_1"/>
    <property type="match status" value="1"/>
</dbReference>
<feature type="compositionally biased region" description="Polar residues" evidence="5">
    <location>
        <begin position="181"/>
        <end position="192"/>
    </location>
</feature>
<dbReference type="InterPro" id="IPR002893">
    <property type="entry name" value="Znf_MYND"/>
</dbReference>
<dbReference type="Pfam" id="PF01753">
    <property type="entry name" value="zf-MYND"/>
    <property type="match status" value="1"/>
</dbReference>
<evidence type="ECO:0000313" key="7">
    <source>
        <dbReference type="EMBL" id="CAB9506730.1"/>
    </source>
</evidence>
<dbReference type="SUPFAM" id="SSF48371">
    <property type="entry name" value="ARM repeat"/>
    <property type="match status" value="1"/>
</dbReference>
<feature type="region of interest" description="Disordered" evidence="5">
    <location>
        <begin position="1"/>
        <end position="25"/>
    </location>
</feature>
<keyword evidence="8" id="KW-1185">Reference proteome</keyword>
<feature type="compositionally biased region" description="Basic and acidic residues" evidence="5">
    <location>
        <begin position="1"/>
        <end position="21"/>
    </location>
</feature>
<evidence type="ECO:0000259" key="6">
    <source>
        <dbReference type="PROSITE" id="PS50865"/>
    </source>
</evidence>
<feature type="compositionally biased region" description="Basic residues" evidence="5">
    <location>
        <begin position="321"/>
        <end position="334"/>
    </location>
</feature>
<comment type="caution">
    <text evidence="7">The sequence shown here is derived from an EMBL/GenBank/DDBJ whole genome shotgun (WGS) entry which is preliminary data.</text>
</comment>
<dbReference type="InterPro" id="IPR016024">
    <property type="entry name" value="ARM-type_fold"/>
</dbReference>
<keyword evidence="1" id="KW-0479">Metal-binding</keyword>
<accession>A0A9N8DR05</accession>
<gene>
    <name evidence="7" type="ORF">SEMRO_277_G106160.1</name>
</gene>
<feature type="compositionally biased region" description="Low complexity" evidence="5">
    <location>
        <begin position="268"/>
        <end position="278"/>
    </location>
</feature>
<dbReference type="SUPFAM" id="SSF144232">
    <property type="entry name" value="HIT/MYND zinc finger-like"/>
    <property type="match status" value="1"/>
</dbReference>
<evidence type="ECO:0000256" key="1">
    <source>
        <dbReference type="ARBA" id="ARBA00022723"/>
    </source>
</evidence>
<feature type="region of interest" description="Disordered" evidence="5">
    <location>
        <begin position="577"/>
        <end position="596"/>
    </location>
</feature>
<organism evidence="7 8">
    <name type="scientific">Seminavis robusta</name>
    <dbReference type="NCBI Taxonomy" id="568900"/>
    <lineage>
        <taxon>Eukaryota</taxon>
        <taxon>Sar</taxon>
        <taxon>Stramenopiles</taxon>
        <taxon>Ochrophyta</taxon>
        <taxon>Bacillariophyta</taxon>
        <taxon>Bacillariophyceae</taxon>
        <taxon>Bacillariophycidae</taxon>
        <taxon>Naviculales</taxon>
        <taxon>Naviculaceae</taxon>
        <taxon>Seminavis</taxon>
    </lineage>
</organism>
<dbReference type="Proteomes" id="UP001153069">
    <property type="component" value="Unassembled WGS sequence"/>
</dbReference>